<dbReference type="InterPro" id="IPR019010">
    <property type="entry name" value="eIF3e_N"/>
</dbReference>
<name>A0A811YXL5_NYCPR</name>
<sequence>MPENKLTISIAHFLDWHLIYKEKEFLQGKFDLLSDTNMIDFSKNVYKTFILMIFHMLYMRKTFEDSETTRQMQSTRDGQMLFDYLVDRYAKFQYECWNHSGQQTWLIHWSLFSSTTSKGTITMHPHILHYLTIAIITNKDVQKCQQSYAYKDASTEYVKCLYVTFDFDRFQKKLKECESNFIESARLFIFETFCHIHLCICINMLADKLNMTMKEVKKWIFNLIRNTRLDAKIDSKLDKSLSFKHQMLAMNIEKKLNQKSRAEPPGLPRAEVSNWEIQDSDFY</sequence>
<evidence type="ECO:0000259" key="5">
    <source>
        <dbReference type="SMART" id="SM01186"/>
    </source>
</evidence>
<dbReference type="Proteomes" id="UP000645828">
    <property type="component" value="Unassembled WGS sequence"/>
</dbReference>
<dbReference type="InterPro" id="IPR036390">
    <property type="entry name" value="WH_DNA-bd_sf"/>
</dbReference>
<dbReference type="GO" id="GO:0005852">
    <property type="term" value="C:eukaryotic translation initiation factor 3 complex"/>
    <property type="evidence" value="ECO:0007669"/>
    <property type="project" value="InterPro"/>
</dbReference>
<evidence type="ECO:0000256" key="3">
    <source>
        <dbReference type="ARBA" id="ARBA00022917"/>
    </source>
</evidence>
<dbReference type="Pfam" id="PF09440">
    <property type="entry name" value="eIF3_N"/>
    <property type="match status" value="1"/>
</dbReference>
<evidence type="ECO:0000313" key="6">
    <source>
        <dbReference type="EMBL" id="CAD7680942.1"/>
    </source>
</evidence>
<dbReference type="InterPro" id="IPR000717">
    <property type="entry name" value="PCI_dom"/>
</dbReference>
<proteinExistence type="predicted"/>
<keyword evidence="3" id="KW-0648">Protein biosynthesis</keyword>
<dbReference type="InterPro" id="IPR016650">
    <property type="entry name" value="eIF3e"/>
</dbReference>
<reference evidence="6" key="1">
    <citation type="submission" date="2020-12" db="EMBL/GenBank/DDBJ databases">
        <authorList>
            <consortium name="Molecular Ecology Group"/>
        </authorList>
    </citation>
    <scope>NUCLEOTIDE SEQUENCE</scope>
    <source>
        <strain evidence="6">TBG_1078</strain>
    </source>
</reference>
<dbReference type="AlphaFoldDB" id="A0A811YXL5"/>
<keyword evidence="7" id="KW-1185">Reference proteome</keyword>
<dbReference type="Pfam" id="PF01399">
    <property type="entry name" value="PCI"/>
    <property type="match status" value="1"/>
</dbReference>
<keyword evidence="2" id="KW-0396">Initiation factor</keyword>
<gene>
    <name evidence="6" type="ORF">NYPRO_LOCUS13734</name>
</gene>
<dbReference type="PANTHER" id="PTHR10317">
    <property type="entry name" value="EUKARYOTIC TRANSLATION INITIATION FACTOR 3 SUBUNIT E"/>
    <property type="match status" value="1"/>
</dbReference>
<evidence type="ECO:0000259" key="4">
    <source>
        <dbReference type="SMART" id="SM00088"/>
    </source>
</evidence>
<evidence type="ECO:0000313" key="7">
    <source>
        <dbReference type="Proteomes" id="UP000645828"/>
    </source>
</evidence>
<keyword evidence="1" id="KW-0963">Cytoplasm</keyword>
<dbReference type="SMART" id="SM01186">
    <property type="entry name" value="eIF3_N"/>
    <property type="match status" value="1"/>
</dbReference>
<accession>A0A811YXL5</accession>
<feature type="domain" description="PCI" evidence="4">
    <location>
        <begin position="176"/>
        <end position="259"/>
    </location>
</feature>
<feature type="domain" description="Eukaryotic translation initiation factor 3 subunit E N-terminal" evidence="5">
    <location>
        <begin position="5"/>
        <end position="93"/>
    </location>
</feature>
<dbReference type="GO" id="GO:0003743">
    <property type="term" value="F:translation initiation factor activity"/>
    <property type="evidence" value="ECO:0007669"/>
    <property type="project" value="UniProtKB-KW"/>
</dbReference>
<dbReference type="SUPFAM" id="SSF46785">
    <property type="entry name" value="Winged helix' DNA-binding domain"/>
    <property type="match status" value="1"/>
</dbReference>
<comment type="caution">
    <text evidence="6">The sequence shown here is derived from an EMBL/GenBank/DDBJ whole genome shotgun (WGS) entry which is preliminary data.</text>
</comment>
<protein>
    <submittedName>
        <fullName evidence="6">(raccoon dog) hypothetical protein</fullName>
    </submittedName>
</protein>
<evidence type="ECO:0000256" key="2">
    <source>
        <dbReference type="ARBA" id="ARBA00022540"/>
    </source>
</evidence>
<evidence type="ECO:0000256" key="1">
    <source>
        <dbReference type="ARBA" id="ARBA00022490"/>
    </source>
</evidence>
<dbReference type="SMART" id="SM00088">
    <property type="entry name" value="PINT"/>
    <property type="match status" value="1"/>
</dbReference>
<organism evidence="6 7">
    <name type="scientific">Nyctereutes procyonoides</name>
    <name type="common">Raccoon dog</name>
    <name type="synonym">Canis procyonoides</name>
    <dbReference type="NCBI Taxonomy" id="34880"/>
    <lineage>
        <taxon>Eukaryota</taxon>
        <taxon>Metazoa</taxon>
        <taxon>Chordata</taxon>
        <taxon>Craniata</taxon>
        <taxon>Vertebrata</taxon>
        <taxon>Euteleostomi</taxon>
        <taxon>Mammalia</taxon>
        <taxon>Eutheria</taxon>
        <taxon>Laurasiatheria</taxon>
        <taxon>Carnivora</taxon>
        <taxon>Caniformia</taxon>
        <taxon>Canidae</taxon>
        <taxon>Nyctereutes</taxon>
    </lineage>
</organism>
<dbReference type="EMBL" id="CAJHUB010000750">
    <property type="protein sequence ID" value="CAD7680942.1"/>
    <property type="molecule type" value="Genomic_DNA"/>
</dbReference>